<accession>A0A8X6SXR5</accession>
<reference evidence="1" key="1">
    <citation type="submission" date="2020-08" db="EMBL/GenBank/DDBJ databases">
        <title>Multicomponent nature underlies the extraordinary mechanical properties of spider dragline silk.</title>
        <authorList>
            <person name="Kono N."/>
            <person name="Nakamura H."/>
            <person name="Mori M."/>
            <person name="Yoshida Y."/>
            <person name="Ohtoshi R."/>
            <person name="Malay A.D."/>
            <person name="Moran D.A.P."/>
            <person name="Tomita M."/>
            <person name="Numata K."/>
            <person name="Arakawa K."/>
        </authorList>
    </citation>
    <scope>NUCLEOTIDE SEQUENCE</scope>
</reference>
<name>A0A8X6SXR5_TRICX</name>
<keyword evidence="2" id="KW-1185">Reference proteome</keyword>
<dbReference type="Proteomes" id="UP000887159">
    <property type="component" value="Unassembled WGS sequence"/>
</dbReference>
<comment type="caution">
    <text evidence="1">The sequence shown here is derived from an EMBL/GenBank/DDBJ whole genome shotgun (WGS) entry which is preliminary data.</text>
</comment>
<organism evidence="1 2">
    <name type="scientific">Trichonephila clavipes</name>
    <name type="common">Golden silk orbweaver</name>
    <name type="synonym">Nephila clavipes</name>
    <dbReference type="NCBI Taxonomy" id="2585209"/>
    <lineage>
        <taxon>Eukaryota</taxon>
        <taxon>Metazoa</taxon>
        <taxon>Ecdysozoa</taxon>
        <taxon>Arthropoda</taxon>
        <taxon>Chelicerata</taxon>
        <taxon>Arachnida</taxon>
        <taxon>Araneae</taxon>
        <taxon>Araneomorphae</taxon>
        <taxon>Entelegynae</taxon>
        <taxon>Araneoidea</taxon>
        <taxon>Nephilidae</taxon>
        <taxon>Trichonephila</taxon>
    </lineage>
</organism>
<evidence type="ECO:0000313" key="1">
    <source>
        <dbReference type="EMBL" id="GFY19915.1"/>
    </source>
</evidence>
<dbReference type="EMBL" id="BMAU01021354">
    <property type="protein sequence ID" value="GFY19915.1"/>
    <property type="molecule type" value="Genomic_DNA"/>
</dbReference>
<evidence type="ECO:0000313" key="2">
    <source>
        <dbReference type="Proteomes" id="UP000887159"/>
    </source>
</evidence>
<proteinExistence type="predicted"/>
<gene>
    <name evidence="1" type="primary">NCL1_43532</name>
    <name evidence="1" type="ORF">TNCV_2146081</name>
</gene>
<dbReference type="AlphaFoldDB" id="A0A8X6SXR5"/>
<protein>
    <submittedName>
        <fullName evidence="1">Uncharacterized protein</fullName>
    </submittedName>
</protein>
<sequence>MSPDTLRIHTECVLVKSVAPKVLWAESRVRGTGEHFPPFQFHAKIMEWEIGGVVIYRPFGEFRRANSYCHLYVAQDLG</sequence>